<evidence type="ECO:0000313" key="13">
    <source>
        <dbReference type="Proteomes" id="UP000469346"/>
    </source>
</evidence>
<organism evidence="12 13">
    <name type="scientific">Dissulfurirhabdus thermomarina</name>
    <dbReference type="NCBI Taxonomy" id="1765737"/>
    <lineage>
        <taxon>Bacteria</taxon>
        <taxon>Deltaproteobacteria</taxon>
        <taxon>Dissulfurirhabdaceae</taxon>
        <taxon>Dissulfurirhabdus</taxon>
    </lineage>
</organism>
<proteinExistence type="inferred from homology"/>
<name>A0A6N9TPM3_DISTH</name>
<dbReference type="InterPro" id="IPR000291">
    <property type="entry name" value="D-Ala_lig_Van_CS"/>
</dbReference>
<keyword evidence="6 10" id="KW-0067">ATP-binding</keyword>
<dbReference type="InterPro" id="IPR013815">
    <property type="entry name" value="ATP_grasp_subdomain_1"/>
</dbReference>
<dbReference type="GO" id="GO:0008360">
    <property type="term" value="P:regulation of cell shape"/>
    <property type="evidence" value="ECO:0007669"/>
    <property type="project" value="UniProtKB-KW"/>
</dbReference>
<dbReference type="SUPFAM" id="SSF56059">
    <property type="entry name" value="Glutathione synthetase ATP-binding domain-like"/>
    <property type="match status" value="1"/>
</dbReference>
<keyword evidence="13" id="KW-1185">Reference proteome</keyword>
<dbReference type="Proteomes" id="UP000469346">
    <property type="component" value="Unassembled WGS sequence"/>
</dbReference>
<comment type="subcellular location">
    <subcellularLocation>
        <location evidence="1">Cytoplasm</location>
    </subcellularLocation>
</comment>
<comment type="caution">
    <text evidence="12">The sequence shown here is derived from an EMBL/GenBank/DDBJ whole genome shotgun (WGS) entry which is preliminary data.</text>
</comment>
<dbReference type="Pfam" id="PF07478">
    <property type="entry name" value="Dala_Dala_lig_C"/>
    <property type="match status" value="1"/>
</dbReference>
<dbReference type="GO" id="GO:0071555">
    <property type="term" value="P:cell wall organization"/>
    <property type="evidence" value="ECO:0007669"/>
    <property type="project" value="UniProtKB-KW"/>
</dbReference>
<dbReference type="GO" id="GO:0046872">
    <property type="term" value="F:metal ion binding"/>
    <property type="evidence" value="ECO:0007669"/>
    <property type="project" value="InterPro"/>
</dbReference>
<dbReference type="InterPro" id="IPR011761">
    <property type="entry name" value="ATP-grasp"/>
</dbReference>
<dbReference type="GO" id="GO:0005524">
    <property type="term" value="F:ATP binding"/>
    <property type="evidence" value="ECO:0007669"/>
    <property type="project" value="UniProtKB-UniRule"/>
</dbReference>
<gene>
    <name evidence="12" type="ORF">G3N55_05980</name>
</gene>
<keyword evidence="4 12" id="KW-0436">Ligase</keyword>
<evidence type="ECO:0000259" key="11">
    <source>
        <dbReference type="PROSITE" id="PS50975"/>
    </source>
</evidence>
<dbReference type="Gene3D" id="3.30.470.20">
    <property type="entry name" value="ATP-grasp fold, B domain"/>
    <property type="match status" value="1"/>
</dbReference>
<evidence type="ECO:0000256" key="4">
    <source>
        <dbReference type="ARBA" id="ARBA00022598"/>
    </source>
</evidence>
<keyword evidence="7" id="KW-0133">Cell shape</keyword>
<dbReference type="Gene3D" id="3.40.50.20">
    <property type="match status" value="1"/>
</dbReference>
<evidence type="ECO:0000256" key="7">
    <source>
        <dbReference type="ARBA" id="ARBA00022960"/>
    </source>
</evidence>
<evidence type="ECO:0000256" key="3">
    <source>
        <dbReference type="ARBA" id="ARBA00022490"/>
    </source>
</evidence>
<feature type="domain" description="ATP-grasp" evidence="11">
    <location>
        <begin position="119"/>
        <end position="324"/>
    </location>
</feature>
<protein>
    <submittedName>
        <fullName evidence="12">D-alanine--D-alanine ligase</fullName>
    </submittedName>
</protein>
<keyword evidence="5 10" id="KW-0547">Nucleotide-binding</keyword>
<dbReference type="Gene3D" id="3.30.1490.20">
    <property type="entry name" value="ATP-grasp fold, A domain"/>
    <property type="match status" value="1"/>
</dbReference>
<dbReference type="InterPro" id="IPR011095">
    <property type="entry name" value="Dala_Dala_lig_C"/>
</dbReference>
<keyword evidence="8" id="KW-0573">Peptidoglycan synthesis</keyword>
<evidence type="ECO:0000256" key="1">
    <source>
        <dbReference type="ARBA" id="ARBA00004496"/>
    </source>
</evidence>
<keyword evidence="9" id="KW-0961">Cell wall biogenesis/degradation</keyword>
<dbReference type="InterPro" id="IPR016185">
    <property type="entry name" value="PreATP-grasp_dom_sf"/>
</dbReference>
<dbReference type="SUPFAM" id="SSF52440">
    <property type="entry name" value="PreATP-grasp domain"/>
    <property type="match status" value="1"/>
</dbReference>
<evidence type="ECO:0000256" key="5">
    <source>
        <dbReference type="ARBA" id="ARBA00022741"/>
    </source>
</evidence>
<dbReference type="GO" id="GO:0008716">
    <property type="term" value="F:D-alanine-D-alanine ligase activity"/>
    <property type="evidence" value="ECO:0007669"/>
    <property type="project" value="InterPro"/>
</dbReference>
<dbReference type="PROSITE" id="PS50975">
    <property type="entry name" value="ATP_GRASP"/>
    <property type="match status" value="1"/>
</dbReference>
<evidence type="ECO:0000256" key="8">
    <source>
        <dbReference type="ARBA" id="ARBA00022984"/>
    </source>
</evidence>
<dbReference type="PROSITE" id="PS00844">
    <property type="entry name" value="DALA_DALA_LIGASE_2"/>
    <property type="match status" value="1"/>
</dbReference>
<keyword evidence="3" id="KW-0963">Cytoplasm</keyword>
<evidence type="ECO:0000256" key="9">
    <source>
        <dbReference type="ARBA" id="ARBA00023316"/>
    </source>
</evidence>
<reference evidence="12 13" key="1">
    <citation type="submission" date="2020-02" db="EMBL/GenBank/DDBJ databases">
        <title>Comparative genomics of sulfur disproportionating microorganisms.</title>
        <authorList>
            <person name="Ward L.M."/>
            <person name="Bertran E."/>
            <person name="Johnston D.T."/>
        </authorList>
    </citation>
    <scope>NUCLEOTIDE SEQUENCE [LARGE SCALE GENOMIC DNA]</scope>
    <source>
        <strain evidence="12 13">DSM 100025</strain>
    </source>
</reference>
<evidence type="ECO:0000313" key="12">
    <source>
        <dbReference type="EMBL" id="NDY42390.1"/>
    </source>
</evidence>
<dbReference type="EMBL" id="JAAGRR010000052">
    <property type="protein sequence ID" value="NDY42390.1"/>
    <property type="molecule type" value="Genomic_DNA"/>
</dbReference>
<evidence type="ECO:0000256" key="10">
    <source>
        <dbReference type="PROSITE-ProRule" id="PRU00409"/>
    </source>
</evidence>
<dbReference type="PANTHER" id="PTHR23132:SF23">
    <property type="entry name" value="D-ALANINE--D-ALANINE LIGASE B"/>
    <property type="match status" value="1"/>
</dbReference>
<accession>A0A6N9TPM3</accession>
<sequence>METPMKPVIGFAYDLRSDALAEGLSPEEAAEFDSAETIDAIAAALAGNGFDVDRIGNGRALCARLAQGHRWDLVFNIAEGRGGRCREAQVPALLELFSIPYTFSDPLTCALTLDKEMAKQVIRAAGLPTPASRVIASLDDLDPLSLGYPLFAKPLAEGTGKGIDGASRVDDGRALAAVCGRLLETFRQPVLVEEYLPGREFTTSILGTGREARVLGTLEVRLRPDAPDGDYSFKVKEECEQYVDYLLVTHDPVLPAVEELALASYRALQCRDAGRVDIRLDADGNPAFLEINPLPGLHPTHSDLPMTATACGMEYGELIGAIVASARKRLGHGG</sequence>
<evidence type="ECO:0000256" key="6">
    <source>
        <dbReference type="ARBA" id="ARBA00022840"/>
    </source>
</evidence>
<dbReference type="GO" id="GO:0009252">
    <property type="term" value="P:peptidoglycan biosynthetic process"/>
    <property type="evidence" value="ECO:0007669"/>
    <property type="project" value="UniProtKB-KW"/>
</dbReference>
<dbReference type="AlphaFoldDB" id="A0A6N9TPM3"/>
<dbReference type="PANTHER" id="PTHR23132">
    <property type="entry name" value="D-ALANINE--D-ALANINE LIGASE"/>
    <property type="match status" value="1"/>
</dbReference>
<dbReference type="GO" id="GO:0005737">
    <property type="term" value="C:cytoplasm"/>
    <property type="evidence" value="ECO:0007669"/>
    <property type="project" value="UniProtKB-SubCell"/>
</dbReference>
<evidence type="ECO:0000256" key="2">
    <source>
        <dbReference type="ARBA" id="ARBA00010871"/>
    </source>
</evidence>
<comment type="similarity">
    <text evidence="2">Belongs to the D-alanine--D-alanine ligase family.</text>
</comment>